<dbReference type="Pfam" id="PF11838">
    <property type="entry name" value="ERAP1_C"/>
    <property type="match status" value="1"/>
</dbReference>
<evidence type="ECO:0000256" key="5">
    <source>
        <dbReference type="ARBA" id="ARBA00015611"/>
    </source>
</evidence>
<keyword evidence="18" id="KW-1185">Reference proteome</keyword>
<dbReference type="InterPro" id="IPR050344">
    <property type="entry name" value="Peptidase_M1_aminopeptidases"/>
</dbReference>
<evidence type="ECO:0000313" key="17">
    <source>
        <dbReference type="EMBL" id="MSS83559.1"/>
    </source>
</evidence>
<evidence type="ECO:0000256" key="1">
    <source>
        <dbReference type="ARBA" id="ARBA00000098"/>
    </source>
</evidence>
<evidence type="ECO:0000259" key="15">
    <source>
        <dbReference type="Pfam" id="PF11838"/>
    </source>
</evidence>
<keyword evidence="10" id="KW-0862">Zinc</keyword>
<dbReference type="CDD" id="cd09602">
    <property type="entry name" value="M1_APN"/>
    <property type="match status" value="1"/>
</dbReference>
<dbReference type="InterPro" id="IPR014782">
    <property type="entry name" value="Peptidase_M1_dom"/>
</dbReference>
<organism evidence="17 18">
    <name type="scientific">Scrofimicrobium canadense</name>
    <dbReference type="NCBI Taxonomy" id="2652290"/>
    <lineage>
        <taxon>Bacteria</taxon>
        <taxon>Bacillati</taxon>
        <taxon>Actinomycetota</taxon>
        <taxon>Actinomycetes</taxon>
        <taxon>Actinomycetales</taxon>
        <taxon>Actinomycetaceae</taxon>
        <taxon>Scrofimicrobium</taxon>
    </lineage>
</organism>
<accession>A0A6N7VPA3</accession>
<dbReference type="GO" id="GO:0043171">
    <property type="term" value="P:peptide catabolic process"/>
    <property type="evidence" value="ECO:0007669"/>
    <property type="project" value="TreeGrafter"/>
</dbReference>
<protein>
    <recommendedName>
        <fullName evidence="5">Aminopeptidase N</fullName>
        <ecNumber evidence="4">3.4.11.2</ecNumber>
    </recommendedName>
    <alternativeName>
        <fullName evidence="12">Alanine aminopeptidase</fullName>
    </alternativeName>
    <alternativeName>
        <fullName evidence="13">Lysyl aminopeptidase</fullName>
    </alternativeName>
</protein>
<dbReference type="SUPFAM" id="SSF55486">
    <property type="entry name" value="Metalloproteases ('zincins'), catalytic domain"/>
    <property type="match status" value="1"/>
</dbReference>
<dbReference type="InterPro" id="IPR027268">
    <property type="entry name" value="Peptidase_M4/M1_CTD_sf"/>
</dbReference>
<comment type="catalytic activity">
    <reaction evidence="1">
        <text>Release of an N-terminal amino acid, Xaa-|-Yaa- from a peptide, amide or arylamide. Xaa is preferably Ala, but may be most amino acids including Pro (slow action). When a terminal hydrophobic residue is followed by a prolyl residue, the two may be released as an intact Xaa-Pro dipeptide.</text>
        <dbReference type="EC" id="3.4.11.2"/>
    </reaction>
</comment>
<dbReference type="InterPro" id="IPR024571">
    <property type="entry name" value="ERAP1-like_C_dom"/>
</dbReference>
<proteinExistence type="inferred from homology"/>
<evidence type="ECO:0000256" key="8">
    <source>
        <dbReference type="ARBA" id="ARBA00022723"/>
    </source>
</evidence>
<dbReference type="GO" id="GO:0008270">
    <property type="term" value="F:zinc ion binding"/>
    <property type="evidence" value="ECO:0007669"/>
    <property type="project" value="InterPro"/>
</dbReference>
<comment type="similarity">
    <text evidence="3">Belongs to the peptidase M1 family.</text>
</comment>
<dbReference type="Gene3D" id="2.60.40.1730">
    <property type="entry name" value="tricorn interacting facor f3 domain"/>
    <property type="match status" value="1"/>
</dbReference>
<dbReference type="GO" id="GO:0016285">
    <property type="term" value="F:alanyl aminopeptidase activity"/>
    <property type="evidence" value="ECO:0007669"/>
    <property type="project" value="UniProtKB-EC"/>
</dbReference>
<evidence type="ECO:0000259" key="16">
    <source>
        <dbReference type="Pfam" id="PF17900"/>
    </source>
</evidence>
<dbReference type="PANTHER" id="PTHR11533">
    <property type="entry name" value="PROTEASE M1 ZINC METALLOPROTEASE"/>
    <property type="match status" value="1"/>
</dbReference>
<feature type="domain" description="ERAP1-like C-terminal" evidence="15">
    <location>
        <begin position="525"/>
        <end position="840"/>
    </location>
</feature>
<dbReference type="EC" id="3.4.11.2" evidence="4"/>
<dbReference type="SUPFAM" id="SSF63737">
    <property type="entry name" value="Leukotriene A4 hydrolase N-terminal domain"/>
    <property type="match status" value="1"/>
</dbReference>
<evidence type="ECO:0000256" key="3">
    <source>
        <dbReference type="ARBA" id="ARBA00010136"/>
    </source>
</evidence>
<dbReference type="GO" id="GO:0070006">
    <property type="term" value="F:metalloaminopeptidase activity"/>
    <property type="evidence" value="ECO:0007669"/>
    <property type="project" value="TreeGrafter"/>
</dbReference>
<dbReference type="AlphaFoldDB" id="A0A6N7VPA3"/>
<dbReference type="NCBIfam" id="TIGR02412">
    <property type="entry name" value="pepN_strep_liv"/>
    <property type="match status" value="1"/>
</dbReference>
<dbReference type="PRINTS" id="PR00756">
    <property type="entry name" value="ALADIPTASE"/>
</dbReference>
<comment type="cofactor">
    <cofactor evidence="2">
        <name>Zn(2+)</name>
        <dbReference type="ChEBI" id="CHEBI:29105"/>
    </cofactor>
</comment>
<evidence type="ECO:0000256" key="4">
    <source>
        <dbReference type="ARBA" id="ARBA00012564"/>
    </source>
</evidence>
<comment type="caution">
    <text evidence="17">The sequence shown here is derived from an EMBL/GenBank/DDBJ whole genome shotgun (WGS) entry which is preliminary data.</text>
</comment>
<evidence type="ECO:0000256" key="12">
    <source>
        <dbReference type="ARBA" id="ARBA00029811"/>
    </source>
</evidence>
<dbReference type="GO" id="GO:0006508">
    <property type="term" value="P:proteolysis"/>
    <property type="evidence" value="ECO:0007669"/>
    <property type="project" value="UniProtKB-KW"/>
</dbReference>
<evidence type="ECO:0000256" key="13">
    <source>
        <dbReference type="ARBA" id="ARBA00031533"/>
    </source>
</evidence>
<dbReference type="InterPro" id="IPR001930">
    <property type="entry name" value="Peptidase_M1"/>
</dbReference>
<evidence type="ECO:0000256" key="6">
    <source>
        <dbReference type="ARBA" id="ARBA00022438"/>
    </source>
</evidence>
<dbReference type="Gene3D" id="1.10.390.10">
    <property type="entry name" value="Neutral Protease Domain 2"/>
    <property type="match status" value="1"/>
</dbReference>
<evidence type="ECO:0000256" key="7">
    <source>
        <dbReference type="ARBA" id="ARBA00022670"/>
    </source>
</evidence>
<dbReference type="InterPro" id="IPR045357">
    <property type="entry name" value="Aminopeptidase_N-like_N"/>
</dbReference>
<dbReference type="InterPro" id="IPR012778">
    <property type="entry name" value="Pept_M1_aminopeptidase"/>
</dbReference>
<dbReference type="InterPro" id="IPR042097">
    <property type="entry name" value="Aminopeptidase_N-like_N_sf"/>
</dbReference>
<keyword evidence="9 17" id="KW-0378">Hydrolase</keyword>
<dbReference type="EMBL" id="VULO01000002">
    <property type="protein sequence ID" value="MSS83559.1"/>
    <property type="molecule type" value="Genomic_DNA"/>
</dbReference>
<dbReference type="RefSeq" id="WP_154543107.1">
    <property type="nucleotide sequence ID" value="NZ_VULO01000002.1"/>
</dbReference>
<evidence type="ECO:0000256" key="10">
    <source>
        <dbReference type="ARBA" id="ARBA00022833"/>
    </source>
</evidence>
<evidence type="ECO:0000313" key="18">
    <source>
        <dbReference type="Proteomes" id="UP000470875"/>
    </source>
</evidence>
<dbReference type="GO" id="GO:0005737">
    <property type="term" value="C:cytoplasm"/>
    <property type="evidence" value="ECO:0007669"/>
    <property type="project" value="TreeGrafter"/>
</dbReference>
<dbReference type="Proteomes" id="UP000470875">
    <property type="component" value="Unassembled WGS sequence"/>
</dbReference>
<dbReference type="Pfam" id="PF17900">
    <property type="entry name" value="Peptidase_M1_N"/>
    <property type="match status" value="1"/>
</dbReference>
<gene>
    <name evidence="17" type="primary">pepN</name>
    <name evidence="17" type="ORF">FYJ24_02030</name>
</gene>
<sequence length="852" mass="95017">MPGLNLTRQEAVERAALVQPTSYAVQLDLTKGETTFASNTTIAFTGTAGAHTFVDLVADQVHRIELNGVEIPVDAYQDNRIEIGPLAEENTLIVNADCLYMHTGEGLHAFTDPADGKRYCYSQFEVPDARRVFATFEQPDLKATFQFTVTTPPEWTVFSNSPTPEPISVDEGLRFEFAPSPVISTYITAIVAGPYYGVTSSYTDAEGREIPMGVYCRQSLAEYLDPDFVFDITKAGFAFFEKSYGIPYPFGKYDQIFVPEYNAGAMENAGCITFRDQYVFRSKPTAWQREALSNTILHELAHMWFGDLVTMQWWDDLWLNESFAEFMSHFAASEATEFKDAWIGFLQRKEWGLDNDQLPTTHPIKAEIRDLEDVEVNFDGITYAKGAAVLRQLVSYVGRDNFLSGINSYLKKHAFGNATLADLLGELEATSGRDLSRWSQVWLEESGVTVLRPDILLSEDGRIQEFAVIQEAFSPGASLRPHRLKVGGYDLVDGTVTRVFSTELDVDGERTVVTDLTGQPRPALLLVNDEDLAYAKIRLDSESLAFAVENISQFTDPLTRRIILSAAWDMTRDAELSATKFIQLAIAALPTEKSVATVTGLLNQINRAAKCYAAPNDRGWRLESTASGIELLAKTAPAESDQQRLLVKSLASLAQSPSQFETVKGLYEGTVPLFGLDIDTDLKWDLLCALVRGGLAGDDDIKRLHAQDNTMTGEQRSRQAHASINSTEIREETWNTILHDVSVPNDTRWALVSGFWAHAATQPALYAQFIDRFFDEAVRVWDQHTFHIASGIIESMFPVPLAGYLTEYDIPQIAQTWLDNHEGVSSSLRRLMVEAQADTRRMVQAQECDSRG</sequence>
<evidence type="ECO:0000256" key="11">
    <source>
        <dbReference type="ARBA" id="ARBA00023049"/>
    </source>
</evidence>
<dbReference type="FunFam" id="1.10.390.10:FF:000004">
    <property type="entry name" value="Aminopeptidase N"/>
    <property type="match status" value="1"/>
</dbReference>
<dbReference type="Pfam" id="PF01433">
    <property type="entry name" value="Peptidase_M1"/>
    <property type="match status" value="1"/>
</dbReference>
<keyword evidence="8" id="KW-0479">Metal-binding</keyword>
<keyword evidence="6 17" id="KW-0031">Aminopeptidase</keyword>
<keyword evidence="11" id="KW-0482">Metalloprotease</keyword>
<dbReference type="GO" id="GO:0005615">
    <property type="term" value="C:extracellular space"/>
    <property type="evidence" value="ECO:0007669"/>
    <property type="project" value="TreeGrafter"/>
</dbReference>
<dbReference type="PANTHER" id="PTHR11533:SF174">
    <property type="entry name" value="PUROMYCIN-SENSITIVE AMINOPEPTIDASE-RELATED"/>
    <property type="match status" value="1"/>
</dbReference>
<name>A0A6N7VPA3_9ACTO</name>
<dbReference type="GO" id="GO:0016020">
    <property type="term" value="C:membrane"/>
    <property type="evidence" value="ECO:0007669"/>
    <property type="project" value="TreeGrafter"/>
</dbReference>
<dbReference type="GO" id="GO:0042277">
    <property type="term" value="F:peptide binding"/>
    <property type="evidence" value="ECO:0007669"/>
    <property type="project" value="TreeGrafter"/>
</dbReference>
<feature type="domain" description="Aminopeptidase N-like N-terminal" evidence="16">
    <location>
        <begin position="107"/>
        <end position="187"/>
    </location>
</feature>
<reference evidence="17 18" key="1">
    <citation type="submission" date="2019-08" db="EMBL/GenBank/DDBJ databases">
        <title>In-depth cultivation of the pig gut microbiome towards novel bacterial diversity and tailored functional studies.</title>
        <authorList>
            <person name="Wylensek D."/>
            <person name="Hitch T.C.A."/>
            <person name="Clavel T."/>
        </authorList>
    </citation>
    <scope>NUCLEOTIDE SEQUENCE [LARGE SCALE GENOMIC DNA]</scope>
    <source>
        <strain evidence="17 18">WB03_NA08</strain>
    </source>
</reference>
<dbReference type="FunFam" id="2.60.40.1730:FF:000010">
    <property type="entry name" value="Putative aminopeptidase N"/>
    <property type="match status" value="1"/>
</dbReference>
<evidence type="ECO:0000256" key="2">
    <source>
        <dbReference type="ARBA" id="ARBA00001947"/>
    </source>
</evidence>
<feature type="domain" description="Peptidase M1 membrane alanine aminopeptidase" evidence="14">
    <location>
        <begin position="229"/>
        <end position="442"/>
    </location>
</feature>
<keyword evidence="7" id="KW-0645">Protease</keyword>
<evidence type="ECO:0000259" key="14">
    <source>
        <dbReference type="Pfam" id="PF01433"/>
    </source>
</evidence>
<evidence type="ECO:0000256" key="9">
    <source>
        <dbReference type="ARBA" id="ARBA00022801"/>
    </source>
</evidence>